<organism evidence="1">
    <name type="scientific">uncultured Caudovirales phage</name>
    <dbReference type="NCBI Taxonomy" id="2100421"/>
    <lineage>
        <taxon>Viruses</taxon>
        <taxon>Duplodnaviria</taxon>
        <taxon>Heunggongvirae</taxon>
        <taxon>Uroviricota</taxon>
        <taxon>Caudoviricetes</taxon>
        <taxon>Peduoviridae</taxon>
        <taxon>Maltschvirus</taxon>
        <taxon>Maltschvirus maltsch</taxon>
    </lineage>
</organism>
<dbReference type="Gene3D" id="3.60.20.10">
    <property type="entry name" value="Glutamine Phosphoribosylpyrophosphate, subunit 1, domain 1"/>
    <property type="match status" value="1"/>
</dbReference>
<dbReference type="SUPFAM" id="SSF56235">
    <property type="entry name" value="N-terminal nucleophile aminohydrolases (Ntn hydrolases)"/>
    <property type="match status" value="1"/>
</dbReference>
<protein>
    <submittedName>
        <fullName evidence="1">Uncharacterized protein</fullName>
    </submittedName>
</protein>
<accession>A0A6J5NCM6</accession>
<evidence type="ECO:0000313" key="1">
    <source>
        <dbReference type="EMBL" id="CAB4157480.1"/>
    </source>
</evidence>
<sequence length="206" mass="23037">MTTIGVTWSDDRCVMMSESGITDEAYTTAPPMNKIVRQGDWLIAAAGADRVCDVLQYITKYPVVPPTLKKKADEQEWYSWIAKRIIPIIRKSAQDELSLDTKDGVAELPDSELMLITHGKAFSISNTLGISRVKPYWAIGSGGTLALGSLSTDFHRSTDWKQNHDLYLYNAIETAIRHDSFSHPPLYGWVSYPSGKITPWASRDRA</sequence>
<dbReference type="InterPro" id="IPR029055">
    <property type="entry name" value="Ntn_hydrolases_N"/>
</dbReference>
<gene>
    <name evidence="1" type="ORF">UFOVP688_27</name>
</gene>
<dbReference type="EMBL" id="LR796659">
    <property type="protein sequence ID" value="CAB4157480.1"/>
    <property type="molecule type" value="Genomic_DNA"/>
</dbReference>
<name>A0A6J5NCM6_9CAUD</name>
<proteinExistence type="predicted"/>
<reference evidence="1" key="1">
    <citation type="submission" date="2020-04" db="EMBL/GenBank/DDBJ databases">
        <authorList>
            <person name="Chiriac C."/>
            <person name="Salcher M."/>
            <person name="Ghai R."/>
            <person name="Kavagutti S V."/>
        </authorList>
    </citation>
    <scope>NUCLEOTIDE SEQUENCE</scope>
</reference>